<reference evidence="11" key="1">
    <citation type="submission" date="2024-07" db="EMBL/GenBank/DDBJ databases">
        <title>Two chromosome-level genome assemblies of Korean endemic species Abeliophyllum distichum and Forsythia ovata (Oleaceae).</title>
        <authorList>
            <person name="Jang H."/>
        </authorList>
    </citation>
    <scope>NUCLEOTIDE SEQUENCE [LARGE SCALE GENOMIC DNA]</scope>
</reference>
<dbReference type="Pfam" id="PF16135">
    <property type="entry name" value="TDBD"/>
    <property type="match status" value="1"/>
</dbReference>
<dbReference type="InterPro" id="IPR013083">
    <property type="entry name" value="Znf_RING/FYVE/PHD"/>
</dbReference>
<accession>A0ABD1U4T7</accession>
<dbReference type="EMBL" id="JBFOLJ010000007">
    <property type="protein sequence ID" value="KAL2520026.1"/>
    <property type="molecule type" value="Genomic_DNA"/>
</dbReference>
<comment type="caution">
    <text evidence="10">The sequence shown here is derived from an EMBL/GenBank/DDBJ whole genome shotgun (WGS) entry which is preliminary data.</text>
</comment>
<dbReference type="Pfam" id="PF00628">
    <property type="entry name" value="PHD"/>
    <property type="match status" value="1"/>
</dbReference>
<evidence type="ECO:0000256" key="7">
    <source>
        <dbReference type="SAM" id="MobiDB-lite"/>
    </source>
</evidence>
<feature type="compositionally biased region" description="Basic residues" evidence="7">
    <location>
        <begin position="205"/>
        <end position="217"/>
    </location>
</feature>
<dbReference type="PANTHER" id="PTHR46309">
    <property type="entry name" value="PHD FINGER PROTEIN 12"/>
    <property type="match status" value="1"/>
</dbReference>
<evidence type="ECO:0000313" key="10">
    <source>
        <dbReference type="EMBL" id="KAL2520026.1"/>
    </source>
</evidence>
<keyword evidence="3 6" id="KW-0863">Zinc-finger</keyword>
<comment type="subcellular location">
    <subcellularLocation>
        <location evidence="1">Nucleus</location>
    </subcellularLocation>
</comment>
<dbReference type="AlphaFoldDB" id="A0ABD1U4T7"/>
<protein>
    <submittedName>
        <fullName evidence="10">Acyl-CoA N-acyltransferase with RING/FYVE/PHD-type zinc finger protein</fullName>
    </submittedName>
</protein>
<evidence type="ECO:0000259" key="8">
    <source>
        <dbReference type="PROSITE" id="PS50016"/>
    </source>
</evidence>
<dbReference type="GO" id="GO:0005634">
    <property type="term" value="C:nucleus"/>
    <property type="evidence" value="ECO:0007669"/>
    <property type="project" value="UniProtKB-SubCell"/>
</dbReference>
<keyword evidence="5" id="KW-0539">Nucleus</keyword>
<keyword evidence="2" id="KW-0479">Metal-binding</keyword>
<feature type="compositionally biased region" description="Basic residues" evidence="7">
    <location>
        <begin position="134"/>
        <end position="146"/>
    </location>
</feature>
<dbReference type="Proteomes" id="UP001604277">
    <property type="component" value="Unassembled WGS sequence"/>
</dbReference>
<feature type="compositionally biased region" description="Basic and acidic residues" evidence="7">
    <location>
        <begin position="162"/>
        <end position="178"/>
    </location>
</feature>
<feature type="compositionally biased region" description="Basic and acidic residues" evidence="7">
    <location>
        <begin position="218"/>
        <end position="233"/>
    </location>
</feature>
<dbReference type="InterPro" id="IPR019787">
    <property type="entry name" value="Znf_PHD-finger"/>
</dbReference>
<feature type="compositionally biased region" description="Basic and acidic residues" evidence="7">
    <location>
        <begin position="280"/>
        <end position="291"/>
    </location>
</feature>
<dbReference type="InterPro" id="IPR000182">
    <property type="entry name" value="GNAT_dom"/>
</dbReference>
<dbReference type="InterPro" id="IPR016181">
    <property type="entry name" value="Acyl_CoA_acyltransferase"/>
</dbReference>
<keyword evidence="4" id="KW-0862">Zinc</keyword>
<feature type="compositionally biased region" description="Polar residues" evidence="7">
    <location>
        <begin position="896"/>
        <end position="906"/>
    </location>
</feature>
<proteinExistence type="predicted"/>
<gene>
    <name evidence="10" type="ORF">Fot_23949</name>
</gene>
<feature type="domain" description="PHD-type" evidence="8">
    <location>
        <begin position="574"/>
        <end position="619"/>
    </location>
</feature>
<dbReference type="SMART" id="SM00384">
    <property type="entry name" value="AT_hook"/>
    <property type="match status" value="5"/>
</dbReference>
<dbReference type="Pfam" id="PF23209">
    <property type="entry name" value="IDM1_C"/>
    <property type="match status" value="1"/>
</dbReference>
<evidence type="ECO:0000259" key="9">
    <source>
        <dbReference type="PROSITE" id="PS51186"/>
    </source>
</evidence>
<sequence>MSAMSNYGEFHKTIKLHILTSTLGCNDFIYPRLLFMGEMEDDSRLSRVSVEGAMEDDELLDLNKEPIEKKRKRVDNNSPRNEKEGYLDGLNSVTGRVGRVLRSTTMAMNNAEKQVIEEVIVKEEVDLVDEPVSPKRKKLRGRRGRPRKVEGDNGACGSSFKENVDKVMKQKNVEESRKGTGRGRKKVKGRRGRPPKIEKISGAIGKKKKTKDRRGRPPKKENGISEIVVEEKKTKRRGRPPKMENGISEVVKKRKSKGRLGRPPKIDKSVAGGTNVKAGTDGEEKRLKHDPNYSGTSVECGESGKIECAEGKQLGRREQQQLVRDQIVALLKKAGWTIEYRPRLTKDYNDPVYVDRDGRGYWSCTLAYRVLKKRIEDGKADDKEVSAFSPIPEELLSTLFRVRKDEGKKKGKGTGKTGKDIAKKVLSKIQTLGRRIKSRSSKGKRRTLLARRPGEGSDDYELYEGKRTLLSWMIDLGTVPPDGKVKYKRGRNRKVMLEGKITRDGICCSCCDKIHTIWDFESHAKSEPRDPYKHIYLESGNSLLQCLIDSWNKQLATDHIGYISVDVDGNDPNDDTCNICGDGGNLICCDGCPSTFHQGCLCIKKVPSGDWYCAYCSCKFCGVSGGNVSPTDDSSNSIVPELLMCHLCEEKFHVPCIECKDTIDFDNNNPSFCGTDCQKIFEHLQALIGVRQELEGEYSYTILQRREISRDVSVSDDTLEVEGNSKLAVAFSVMDECFLPIIDERSKTNVIHNVVYSCRSNFRRLNFGGFYTIILEKGDELVAAASIRIHGSQLAEMPFIGTRYMYRRQGFCSRLLTAIETVLRDLNVAKMVIPAISELNETWTKIFSFVPLEESKRREMRFMSMVVFPGIDMLQKPLLKHQFTEGQRASTDESTEAPTEHQNMQEEPNDDIGGVAAPDVPISSKVEIQNLYEVPAVHISLEVEIQNLNEAAAVESHASVPDCSNDASDIISGTVKLEESLGHENEKCLDHVNTTNDDNPFTNSKTSAGDAHELETQIPGEEINSCPNGIIPDRKLVKCN</sequence>
<feature type="compositionally biased region" description="Basic residues" evidence="7">
    <location>
        <begin position="252"/>
        <end position="262"/>
    </location>
</feature>
<evidence type="ECO:0000256" key="6">
    <source>
        <dbReference type="PROSITE-ProRule" id="PRU00146"/>
    </source>
</evidence>
<dbReference type="InterPro" id="IPR032308">
    <property type="entry name" value="TDBD"/>
</dbReference>
<feature type="domain" description="N-acetyltransferase" evidence="9">
    <location>
        <begin position="729"/>
        <end position="870"/>
    </location>
</feature>
<dbReference type="PANTHER" id="PTHR46309:SF1">
    <property type="entry name" value="PHD FINGER PROTEIN 12"/>
    <property type="match status" value="1"/>
</dbReference>
<organism evidence="10 11">
    <name type="scientific">Forsythia ovata</name>
    <dbReference type="NCBI Taxonomy" id="205694"/>
    <lineage>
        <taxon>Eukaryota</taxon>
        <taxon>Viridiplantae</taxon>
        <taxon>Streptophyta</taxon>
        <taxon>Embryophyta</taxon>
        <taxon>Tracheophyta</taxon>
        <taxon>Spermatophyta</taxon>
        <taxon>Magnoliopsida</taxon>
        <taxon>eudicotyledons</taxon>
        <taxon>Gunneridae</taxon>
        <taxon>Pentapetalae</taxon>
        <taxon>asterids</taxon>
        <taxon>lamiids</taxon>
        <taxon>Lamiales</taxon>
        <taxon>Oleaceae</taxon>
        <taxon>Forsythieae</taxon>
        <taxon>Forsythia</taxon>
    </lineage>
</organism>
<dbReference type="Gene3D" id="3.30.40.10">
    <property type="entry name" value="Zinc/RING finger domain, C3HC4 (zinc finger)"/>
    <property type="match status" value="1"/>
</dbReference>
<evidence type="ECO:0000256" key="1">
    <source>
        <dbReference type="ARBA" id="ARBA00004123"/>
    </source>
</evidence>
<name>A0ABD1U4T7_9LAMI</name>
<dbReference type="PROSITE" id="PS50016">
    <property type="entry name" value="ZF_PHD_2"/>
    <property type="match status" value="1"/>
</dbReference>
<feature type="region of interest" description="Disordered" evidence="7">
    <location>
        <begin position="134"/>
        <end position="300"/>
    </location>
</feature>
<feature type="region of interest" description="Disordered" evidence="7">
    <location>
        <begin position="883"/>
        <end position="918"/>
    </location>
</feature>
<dbReference type="CDD" id="cd04301">
    <property type="entry name" value="NAT_SF"/>
    <property type="match status" value="1"/>
</dbReference>
<evidence type="ECO:0000256" key="5">
    <source>
        <dbReference type="ARBA" id="ARBA00023242"/>
    </source>
</evidence>
<dbReference type="SUPFAM" id="SSF57903">
    <property type="entry name" value="FYVE/PHD zinc finger"/>
    <property type="match status" value="1"/>
</dbReference>
<dbReference type="InterPro" id="IPR042163">
    <property type="entry name" value="PHF12"/>
</dbReference>
<evidence type="ECO:0000256" key="2">
    <source>
        <dbReference type="ARBA" id="ARBA00022723"/>
    </source>
</evidence>
<dbReference type="CDD" id="cd15539">
    <property type="entry name" value="PHD1_AIRE"/>
    <property type="match status" value="1"/>
</dbReference>
<feature type="region of interest" description="Disordered" evidence="7">
    <location>
        <begin position="70"/>
        <end position="89"/>
    </location>
</feature>
<feature type="compositionally biased region" description="Basic residues" evidence="7">
    <location>
        <begin position="179"/>
        <end position="194"/>
    </location>
</feature>
<dbReference type="SMART" id="SM00249">
    <property type="entry name" value="PHD"/>
    <property type="match status" value="2"/>
</dbReference>
<evidence type="ECO:0000256" key="3">
    <source>
        <dbReference type="ARBA" id="ARBA00022771"/>
    </source>
</evidence>
<evidence type="ECO:0000256" key="4">
    <source>
        <dbReference type="ARBA" id="ARBA00022833"/>
    </source>
</evidence>
<keyword evidence="11" id="KW-1185">Reference proteome</keyword>
<dbReference type="InterPro" id="IPR011011">
    <property type="entry name" value="Znf_FYVE_PHD"/>
</dbReference>
<dbReference type="InterPro" id="IPR001965">
    <property type="entry name" value="Znf_PHD"/>
</dbReference>
<dbReference type="SUPFAM" id="SSF55729">
    <property type="entry name" value="Acyl-CoA N-acyltransferases (Nat)"/>
    <property type="match status" value="1"/>
</dbReference>
<evidence type="ECO:0000313" key="11">
    <source>
        <dbReference type="Proteomes" id="UP001604277"/>
    </source>
</evidence>
<dbReference type="PROSITE" id="PS51186">
    <property type="entry name" value="GNAT"/>
    <property type="match status" value="1"/>
</dbReference>
<dbReference type="InterPro" id="IPR017956">
    <property type="entry name" value="AT_hook_DNA-bd_motif"/>
</dbReference>
<dbReference type="GO" id="GO:0008270">
    <property type="term" value="F:zinc ion binding"/>
    <property type="evidence" value="ECO:0007669"/>
    <property type="project" value="UniProtKB-KW"/>
</dbReference>
<dbReference type="InterPro" id="IPR056511">
    <property type="entry name" value="IDM1_C"/>
</dbReference>